<evidence type="ECO:0000256" key="4">
    <source>
        <dbReference type="ARBA" id="ARBA00022691"/>
    </source>
</evidence>
<evidence type="ECO:0000256" key="5">
    <source>
        <dbReference type="ARBA" id="ARBA00048391"/>
    </source>
</evidence>
<keyword evidence="2 8" id="KW-0489">Methyltransferase</keyword>
<evidence type="ECO:0000256" key="3">
    <source>
        <dbReference type="ARBA" id="ARBA00022679"/>
    </source>
</evidence>
<comment type="caution">
    <text evidence="8">The sequence shown here is derived from an EMBL/GenBank/DDBJ whole genome shotgun (WGS) entry which is preliminary data.</text>
</comment>
<dbReference type="EC" id="2.1.1.297" evidence="1"/>
<reference evidence="8" key="1">
    <citation type="journal article" date="2014" name="Int. J. Syst. Evol. Microbiol.">
        <title>Complete genome sequence of Corynebacterium casei LMG S-19264T (=DSM 44701T), isolated from a smear-ripened cheese.</title>
        <authorList>
            <consortium name="US DOE Joint Genome Institute (JGI-PGF)"/>
            <person name="Walter F."/>
            <person name="Albersmeier A."/>
            <person name="Kalinowski J."/>
            <person name="Ruckert C."/>
        </authorList>
    </citation>
    <scope>NUCLEOTIDE SEQUENCE</scope>
    <source>
        <strain evidence="8">CGMCC 1.15290</strain>
    </source>
</reference>
<proteinExistence type="predicted"/>
<dbReference type="PANTHER" id="PTHR18895:SF74">
    <property type="entry name" value="MTRF1L RELEASE FACTOR GLUTAMINE METHYLTRANSFERASE"/>
    <property type="match status" value="1"/>
</dbReference>
<dbReference type="Pfam" id="PF17827">
    <property type="entry name" value="PrmC_N"/>
    <property type="match status" value="1"/>
</dbReference>
<dbReference type="InterPro" id="IPR040758">
    <property type="entry name" value="PrmC_N"/>
</dbReference>
<evidence type="ECO:0000259" key="7">
    <source>
        <dbReference type="Pfam" id="PF17827"/>
    </source>
</evidence>
<dbReference type="InterPro" id="IPR019874">
    <property type="entry name" value="RF_methyltr_PrmC"/>
</dbReference>
<dbReference type="Gene3D" id="3.40.50.150">
    <property type="entry name" value="Vaccinia Virus protein VP39"/>
    <property type="match status" value="1"/>
</dbReference>
<dbReference type="Gene3D" id="1.10.8.10">
    <property type="entry name" value="DNA helicase RuvA subunit, C-terminal domain"/>
    <property type="match status" value="1"/>
</dbReference>
<evidence type="ECO:0000256" key="2">
    <source>
        <dbReference type="ARBA" id="ARBA00022603"/>
    </source>
</evidence>
<protein>
    <recommendedName>
        <fullName evidence="1">peptide chain release factor N(5)-glutamine methyltransferase</fullName>
        <ecNumber evidence="1">2.1.1.297</ecNumber>
    </recommendedName>
</protein>
<dbReference type="InterPro" id="IPR050320">
    <property type="entry name" value="N5-glutamine_MTase"/>
</dbReference>
<dbReference type="SUPFAM" id="SSF53335">
    <property type="entry name" value="S-adenosyl-L-methionine-dependent methyltransferases"/>
    <property type="match status" value="1"/>
</dbReference>
<gene>
    <name evidence="8" type="primary">prmC</name>
    <name evidence="8" type="ORF">GCM10011379_58700</name>
</gene>
<feature type="domain" description="Methyltransferase small" evidence="6">
    <location>
        <begin position="124"/>
        <end position="212"/>
    </location>
</feature>
<dbReference type="GO" id="GO:0003676">
    <property type="term" value="F:nucleic acid binding"/>
    <property type="evidence" value="ECO:0007669"/>
    <property type="project" value="InterPro"/>
</dbReference>
<keyword evidence="9" id="KW-1185">Reference proteome</keyword>
<accession>A0A917MZX5</accession>
<dbReference type="GO" id="GO:0102559">
    <property type="term" value="F:peptide chain release factor N(5)-glutamine methyltransferase activity"/>
    <property type="evidence" value="ECO:0007669"/>
    <property type="project" value="UniProtKB-EC"/>
</dbReference>
<dbReference type="PANTHER" id="PTHR18895">
    <property type="entry name" value="HEMK METHYLTRANSFERASE"/>
    <property type="match status" value="1"/>
</dbReference>
<dbReference type="Pfam" id="PF05175">
    <property type="entry name" value="MTS"/>
    <property type="match status" value="1"/>
</dbReference>
<dbReference type="Proteomes" id="UP000627292">
    <property type="component" value="Unassembled WGS sequence"/>
</dbReference>
<evidence type="ECO:0000259" key="6">
    <source>
        <dbReference type="Pfam" id="PF05175"/>
    </source>
</evidence>
<dbReference type="NCBIfam" id="TIGR03534">
    <property type="entry name" value="RF_mod_PrmC"/>
    <property type="match status" value="1"/>
</dbReference>
<dbReference type="InterPro" id="IPR007848">
    <property type="entry name" value="Small_mtfrase_dom"/>
</dbReference>
<dbReference type="InterPro" id="IPR002052">
    <property type="entry name" value="DNA_methylase_N6_adenine_CS"/>
</dbReference>
<dbReference type="EMBL" id="BMIB01000010">
    <property type="protein sequence ID" value="GGH83391.1"/>
    <property type="molecule type" value="Genomic_DNA"/>
</dbReference>
<dbReference type="NCBIfam" id="TIGR00536">
    <property type="entry name" value="hemK_fam"/>
    <property type="match status" value="1"/>
</dbReference>
<dbReference type="AlphaFoldDB" id="A0A917MZX5"/>
<dbReference type="InterPro" id="IPR004556">
    <property type="entry name" value="HemK-like"/>
</dbReference>
<keyword evidence="3" id="KW-0808">Transferase</keyword>
<reference evidence="8" key="2">
    <citation type="submission" date="2020-09" db="EMBL/GenBank/DDBJ databases">
        <authorList>
            <person name="Sun Q."/>
            <person name="Zhou Y."/>
        </authorList>
    </citation>
    <scope>NUCLEOTIDE SEQUENCE</scope>
    <source>
        <strain evidence="8">CGMCC 1.15290</strain>
    </source>
</reference>
<evidence type="ECO:0000313" key="9">
    <source>
        <dbReference type="Proteomes" id="UP000627292"/>
    </source>
</evidence>
<dbReference type="PROSITE" id="PS00092">
    <property type="entry name" value="N6_MTASE"/>
    <property type="match status" value="1"/>
</dbReference>
<feature type="domain" description="Release factor glutamine methyltransferase N-terminal" evidence="7">
    <location>
        <begin position="7"/>
        <end position="75"/>
    </location>
</feature>
<dbReference type="InterPro" id="IPR029063">
    <property type="entry name" value="SAM-dependent_MTases_sf"/>
</dbReference>
<evidence type="ECO:0000256" key="1">
    <source>
        <dbReference type="ARBA" id="ARBA00012771"/>
    </source>
</evidence>
<comment type="catalytic activity">
    <reaction evidence="5">
        <text>L-glutaminyl-[peptide chain release factor] + S-adenosyl-L-methionine = N(5)-methyl-L-glutaminyl-[peptide chain release factor] + S-adenosyl-L-homocysteine + H(+)</text>
        <dbReference type="Rhea" id="RHEA:42896"/>
        <dbReference type="Rhea" id="RHEA-COMP:10271"/>
        <dbReference type="Rhea" id="RHEA-COMP:10272"/>
        <dbReference type="ChEBI" id="CHEBI:15378"/>
        <dbReference type="ChEBI" id="CHEBI:30011"/>
        <dbReference type="ChEBI" id="CHEBI:57856"/>
        <dbReference type="ChEBI" id="CHEBI:59789"/>
        <dbReference type="ChEBI" id="CHEBI:61891"/>
        <dbReference type="EC" id="2.1.1.297"/>
    </reaction>
</comment>
<dbReference type="RefSeq" id="WP_188959416.1">
    <property type="nucleotide sequence ID" value="NZ_BMIB01000010.1"/>
</dbReference>
<evidence type="ECO:0000313" key="8">
    <source>
        <dbReference type="EMBL" id="GGH83391.1"/>
    </source>
</evidence>
<dbReference type="CDD" id="cd02440">
    <property type="entry name" value="AdoMet_MTases"/>
    <property type="match status" value="1"/>
</dbReference>
<organism evidence="8 9">
    <name type="scientific">Filimonas zeae</name>
    <dbReference type="NCBI Taxonomy" id="1737353"/>
    <lineage>
        <taxon>Bacteria</taxon>
        <taxon>Pseudomonadati</taxon>
        <taxon>Bacteroidota</taxon>
        <taxon>Chitinophagia</taxon>
        <taxon>Chitinophagales</taxon>
        <taxon>Chitinophagaceae</taxon>
        <taxon>Filimonas</taxon>
    </lineage>
</organism>
<sequence>MTVQEAYKRTQMQLYEVYDNREATNIADQVMAFVTGYSRTDRLVRGHEPLTHAQANKLTLYTLQLLQHVPLQYVLQEAWFAAMPFFVNESVLIPRPETEELVEWVAQEARSVQTQATTDATVSKSTTIIDIGTGSGCIPIALKKKLPTATVHALDVSPGALAVARRNASTLEAAITFHETDILQQMKWQYLPVFDIIVSNPPYIKESEKADMHENVLDHEPHLALFVPDADALLFYRTIAQFAQQHLRPRGMLFFEINEALGKETTDLLISQGFINVELRKDMQGKDRMIKAILPA</sequence>
<dbReference type="GO" id="GO:0032259">
    <property type="term" value="P:methylation"/>
    <property type="evidence" value="ECO:0007669"/>
    <property type="project" value="UniProtKB-KW"/>
</dbReference>
<name>A0A917MZX5_9BACT</name>
<keyword evidence="4" id="KW-0949">S-adenosyl-L-methionine</keyword>